<protein>
    <submittedName>
        <fullName evidence="9">Starch-binding associating with outer membrane family protein</fullName>
    </submittedName>
</protein>
<feature type="chain" id="PRO_5001476080" evidence="6">
    <location>
        <begin position="19"/>
        <end position="443"/>
    </location>
</feature>
<gene>
    <name evidence="9" type="ORF">M124_1825</name>
</gene>
<feature type="domain" description="RagB/SusD" evidence="7">
    <location>
        <begin position="310"/>
        <end position="441"/>
    </location>
</feature>
<keyword evidence="5" id="KW-0998">Cell outer membrane</keyword>
<comment type="similarity">
    <text evidence="2">Belongs to the SusD family.</text>
</comment>
<organism evidence="9 10">
    <name type="scientific">Bacteroides fragilis str. 3988T(B)14</name>
    <dbReference type="NCBI Taxonomy" id="1339315"/>
    <lineage>
        <taxon>Bacteria</taxon>
        <taxon>Pseudomonadati</taxon>
        <taxon>Bacteroidota</taxon>
        <taxon>Bacteroidia</taxon>
        <taxon>Bacteroidales</taxon>
        <taxon>Bacteroidaceae</taxon>
        <taxon>Bacteroides</taxon>
    </lineage>
</organism>
<accession>A0A015SQA3</accession>
<evidence type="ECO:0000259" key="7">
    <source>
        <dbReference type="Pfam" id="PF07980"/>
    </source>
</evidence>
<feature type="domain" description="SusD-like N-terminal" evidence="8">
    <location>
        <begin position="64"/>
        <end position="223"/>
    </location>
</feature>
<reference evidence="9 10" key="1">
    <citation type="submission" date="2014-02" db="EMBL/GenBank/DDBJ databases">
        <authorList>
            <person name="Sears C."/>
            <person name="Carroll K."/>
            <person name="Sack B.R."/>
            <person name="Qadri F."/>
            <person name="Myers L.L."/>
            <person name="Chung G.-T."/>
            <person name="Escheverria P."/>
            <person name="Fraser C.M."/>
            <person name="Sadzewicz L."/>
            <person name="Shefchek K.A."/>
            <person name="Tallon L."/>
            <person name="Das S.P."/>
            <person name="Daugherty S."/>
            <person name="Mongodin E.F."/>
        </authorList>
    </citation>
    <scope>NUCLEOTIDE SEQUENCE [LARGE SCALE GENOMIC DNA]</scope>
    <source>
        <strain evidence="10">3988T(B)14</strain>
    </source>
</reference>
<dbReference type="PATRIC" id="fig|1339315.3.peg.2583"/>
<proteinExistence type="inferred from homology"/>
<comment type="caution">
    <text evidence="9">The sequence shown here is derived from an EMBL/GenBank/DDBJ whole genome shotgun (WGS) entry which is preliminary data.</text>
</comment>
<dbReference type="EMBL" id="JGCY01000291">
    <property type="protein sequence ID" value="EXY74399.1"/>
    <property type="molecule type" value="Genomic_DNA"/>
</dbReference>
<dbReference type="Pfam" id="PF07980">
    <property type="entry name" value="SusD_RagB"/>
    <property type="match status" value="1"/>
</dbReference>
<evidence type="ECO:0000256" key="2">
    <source>
        <dbReference type="ARBA" id="ARBA00006275"/>
    </source>
</evidence>
<dbReference type="RefSeq" id="WP_022348029.1">
    <property type="nucleotide sequence ID" value="NZ_JGCY01000291.1"/>
</dbReference>
<keyword evidence="4" id="KW-0472">Membrane</keyword>
<evidence type="ECO:0000256" key="6">
    <source>
        <dbReference type="SAM" id="SignalP"/>
    </source>
</evidence>
<feature type="signal peptide" evidence="6">
    <location>
        <begin position="1"/>
        <end position="18"/>
    </location>
</feature>
<dbReference type="InterPro" id="IPR011990">
    <property type="entry name" value="TPR-like_helical_dom_sf"/>
</dbReference>
<comment type="subcellular location">
    <subcellularLocation>
        <location evidence="1">Cell outer membrane</location>
    </subcellularLocation>
</comment>
<evidence type="ECO:0000256" key="1">
    <source>
        <dbReference type="ARBA" id="ARBA00004442"/>
    </source>
</evidence>
<dbReference type="Proteomes" id="UP000020529">
    <property type="component" value="Unassembled WGS sequence"/>
</dbReference>
<dbReference type="Gene3D" id="1.25.40.390">
    <property type="match status" value="1"/>
</dbReference>
<evidence type="ECO:0000256" key="4">
    <source>
        <dbReference type="ARBA" id="ARBA00023136"/>
    </source>
</evidence>
<dbReference type="InterPro" id="IPR033985">
    <property type="entry name" value="SusD-like_N"/>
</dbReference>
<evidence type="ECO:0000313" key="9">
    <source>
        <dbReference type="EMBL" id="EXY74399.1"/>
    </source>
</evidence>
<evidence type="ECO:0000256" key="3">
    <source>
        <dbReference type="ARBA" id="ARBA00022729"/>
    </source>
</evidence>
<name>A0A015SQA3_BACFG</name>
<sequence>MKKIYVLALLSCLLMLSACDSYLDIRPVGSVIPQTAEEYRALLARAYLNVPNDRGLACLRSDEMLVNDNEYDRNSYGDIERWNDVSPFPGTSQFTWSNFYNVLFIANQVIESQKEITEGTPEVVNQLVGEAHLLRAYLHFVLVNLHGQPYTKSGALNSKSIPLKLDTDLEKTLGRNTVEEVYTSILSDIEHARELINKEKWETVFSYRFNVLSVDALQSRVSLYMGAWPKCLESAEAVLAKKSVLVDMNETPLALPNHFESVESITALEQVMGSSVNNAVWVPATFLALYQEGDKRLAAYFAAPDENGNRKSSKGGKREFSCTFRVGELYLNAAEAAANMDKLPHARMRLLELMRKRYTPEAYAKKENAVNVMDRNALISEILNERARELAFEGHRWFDLRRTTRPRMVKVLQGKTYILEQDDPRYTIPIPRDAIAANPGLAN</sequence>
<dbReference type="GO" id="GO:0009279">
    <property type="term" value="C:cell outer membrane"/>
    <property type="evidence" value="ECO:0007669"/>
    <property type="project" value="UniProtKB-SubCell"/>
</dbReference>
<dbReference type="AlphaFoldDB" id="A0A015SQA3"/>
<evidence type="ECO:0000259" key="8">
    <source>
        <dbReference type="Pfam" id="PF14322"/>
    </source>
</evidence>
<keyword evidence="3 6" id="KW-0732">Signal</keyword>
<dbReference type="PROSITE" id="PS51257">
    <property type="entry name" value="PROKAR_LIPOPROTEIN"/>
    <property type="match status" value="1"/>
</dbReference>
<dbReference type="SUPFAM" id="SSF48452">
    <property type="entry name" value="TPR-like"/>
    <property type="match status" value="1"/>
</dbReference>
<dbReference type="InterPro" id="IPR012944">
    <property type="entry name" value="SusD_RagB_dom"/>
</dbReference>
<evidence type="ECO:0000256" key="5">
    <source>
        <dbReference type="ARBA" id="ARBA00023237"/>
    </source>
</evidence>
<evidence type="ECO:0000313" key="10">
    <source>
        <dbReference type="Proteomes" id="UP000020529"/>
    </source>
</evidence>
<dbReference type="Pfam" id="PF14322">
    <property type="entry name" value="SusD-like_3"/>
    <property type="match status" value="1"/>
</dbReference>